<feature type="domain" description="Integrase catalytic" evidence="1">
    <location>
        <begin position="374"/>
        <end position="524"/>
    </location>
</feature>
<comment type="caution">
    <text evidence="2">The sequence shown here is derived from an EMBL/GenBank/DDBJ whole genome shotgun (WGS) entry which is preliminary data.</text>
</comment>
<dbReference type="InterPro" id="IPR012337">
    <property type="entry name" value="RNaseH-like_sf"/>
</dbReference>
<evidence type="ECO:0000313" key="2">
    <source>
        <dbReference type="EMBL" id="GJU00384.1"/>
    </source>
</evidence>
<organism evidence="2 3">
    <name type="scientific">Tanacetum coccineum</name>
    <dbReference type="NCBI Taxonomy" id="301880"/>
    <lineage>
        <taxon>Eukaryota</taxon>
        <taxon>Viridiplantae</taxon>
        <taxon>Streptophyta</taxon>
        <taxon>Embryophyta</taxon>
        <taxon>Tracheophyta</taxon>
        <taxon>Spermatophyta</taxon>
        <taxon>Magnoliopsida</taxon>
        <taxon>eudicotyledons</taxon>
        <taxon>Gunneridae</taxon>
        <taxon>Pentapetalae</taxon>
        <taxon>asterids</taxon>
        <taxon>campanulids</taxon>
        <taxon>Asterales</taxon>
        <taxon>Asteraceae</taxon>
        <taxon>Asteroideae</taxon>
        <taxon>Anthemideae</taxon>
        <taxon>Anthemidinae</taxon>
        <taxon>Tanacetum</taxon>
    </lineage>
</organism>
<gene>
    <name evidence="2" type="ORF">Tco_1110722</name>
</gene>
<dbReference type="PANTHER" id="PTHR47266">
    <property type="entry name" value="ENDONUCLEASE-RELATED"/>
    <property type="match status" value="1"/>
</dbReference>
<dbReference type="InterPro" id="IPR036397">
    <property type="entry name" value="RNaseH_sf"/>
</dbReference>
<protein>
    <submittedName>
        <fullName evidence="2">NAC domain-containing protein</fullName>
    </submittedName>
</protein>
<dbReference type="SUPFAM" id="SSF53098">
    <property type="entry name" value="Ribonuclease H-like"/>
    <property type="match status" value="1"/>
</dbReference>
<dbReference type="EMBL" id="BQNB010020859">
    <property type="protein sequence ID" value="GJU00384.1"/>
    <property type="molecule type" value="Genomic_DNA"/>
</dbReference>
<evidence type="ECO:0000259" key="1">
    <source>
        <dbReference type="PROSITE" id="PS50994"/>
    </source>
</evidence>
<reference evidence="2" key="2">
    <citation type="submission" date="2022-01" db="EMBL/GenBank/DDBJ databases">
        <authorList>
            <person name="Yamashiro T."/>
            <person name="Shiraishi A."/>
            <person name="Satake H."/>
            <person name="Nakayama K."/>
        </authorList>
    </citation>
    <scope>NUCLEOTIDE SEQUENCE</scope>
</reference>
<keyword evidence="3" id="KW-1185">Reference proteome</keyword>
<dbReference type="Pfam" id="PF00665">
    <property type="entry name" value="rve"/>
    <property type="match status" value="1"/>
</dbReference>
<dbReference type="InterPro" id="IPR001584">
    <property type="entry name" value="Integrase_cat-core"/>
</dbReference>
<dbReference type="Proteomes" id="UP001151760">
    <property type="component" value="Unassembled WGS sequence"/>
</dbReference>
<proteinExistence type="predicted"/>
<dbReference type="Gene3D" id="3.30.420.10">
    <property type="entry name" value="Ribonuclease H-like superfamily/Ribonuclease H"/>
    <property type="match status" value="1"/>
</dbReference>
<dbReference type="InterPro" id="IPR052160">
    <property type="entry name" value="Gypsy_RT_Integrase-like"/>
</dbReference>
<sequence length="524" mass="59915">MDFQNELNRLKEMLNLRNSNQDPPVDFYDFKGSDEGDSEINSLTKEPLDTLLMGYEVISTTLERENDEFIKSTSVCDDLECDMPVNTPLPTTDVREENFDINSPLGEQVVGFLMENADIAGLPRHLVKRLFSHLLKNLSLNKGMSDEPLGDDSKPRSYDVTFSNLLFDFNDDYTLCYYNPLFDEEFEDISSLDPPKSTPLNYEPLGNSDSMSRSIETSDLILEELTAEIGLDDSIPTETDDSLNPFVEIPSGESKVQGIENKAKNVIMEYLVNISKRRAFWSLNKDILKITILKTNTPYPSRKIRRIRACIHQRPQRNKAQYAVSRRPIRRTVFGEPPCPFDYPMRRLTMEEILAKFIDEGWEWKPSKLLAHELSSRPTGGIIVLIYSKEDFMGPFPHSRGNKYILVAVDYVSKWVEAQALPTNDARVVVKFLRSLFARFGVPKALISDRRTQFSELKDGASEILDLQKNGTKSGMILDFVVIKILRDMFSFKVNGKRLKKYYGGDIDKEDDEVIELENDAARS</sequence>
<accession>A0ABQ5IJL7</accession>
<evidence type="ECO:0000313" key="3">
    <source>
        <dbReference type="Proteomes" id="UP001151760"/>
    </source>
</evidence>
<name>A0ABQ5IJL7_9ASTR</name>
<dbReference type="PROSITE" id="PS50994">
    <property type="entry name" value="INTEGRASE"/>
    <property type="match status" value="1"/>
</dbReference>
<reference evidence="2" key="1">
    <citation type="journal article" date="2022" name="Int. J. Mol. Sci.">
        <title>Draft Genome of Tanacetum Coccineum: Genomic Comparison of Closely Related Tanacetum-Family Plants.</title>
        <authorList>
            <person name="Yamashiro T."/>
            <person name="Shiraishi A."/>
            <person name="Nakayama K."/>
            <person name="Satake H."/>
        </authorList>
    </citation>
    <scope>NUCLEOTIDE SEQUENCE</scope>
</reference>